<reference evidence="1 2" key="1">
    <citation type="submission" date="2019-07" db="EMBL/GenBank/DDBJ databases">
        <title>Genomic Encyclopedia of Archaeal and Bacterial Type Strains, Phase II (KMG-II): from individual species to whole genera.</title>
        <authorList>
            <person name="Goeker M."/>
        </authorList>
    </citation>
    <scope>NUCLEOTIDE SEQUENCE [LARGE SCALE GENOMIC DNA]</scope>
    <source>
        <strain evidence="1 2">DSM 21935</strain>
    </source>
</reference>
<dbReference type="OrthoDB" id="1525078at2"/>
<accession>A0A5D3YJN3</accession>
<proteinExistence type="predicted"/>
<evidence type="ECO:0000313" key="2">
    <source>
        <dbReference type="Proteomes" id="UP000324595"/>
    </source>
</evidence>
<keyword evidence="2" id="KW-1185">Reference proteome</keyword>
<dbReference type="RefSeq" id="WP_148898720.1">
    <property type="nucleotide sequence ID" value="NZ_VNHY01000002.1"/>
</dbReference>
<dbReference type="EMBL" id="VNHY01000002">
    <property type="protein sequence ID" value="TYP93660.1"/>
    <property type="molecule type" value="Genomic_DNA"/>
</dbReference>
<organism evidence="1 2">
    <name type="scientific">Fodinibius salinus</name>
    <dbReference type="NCBI Taxonomy" id="860790"/>
    <lineage>
        <taxon>Bacteria</taxon>
        <taxon>Pseudomonadati</taxon>
        <taxon>Balneolota</taxon>
        <taxon>Balneolia</taxon>
        <taxon>Balneolales</taxon>
        <taxon>Balneolaceae</taxon>
        <taxon>Fodinibius</taxon>
    </lineage>
</organism>
<protein>
    <submittedName>
        <fullName evidence="1">Uncharacterized protein</fullName>
    </submittedName>
</protein>
<gene>
    <name evidence="1" type="ORF">LX73_1369</name>
</gene>
<sequence>MSSIIESYNLGSIEVEITETDHPEKLQVVCNDGNFRSEFTVRTYEYKNYKRHMNQRIKTAYDEQYQDEEE</sequence>
<evidence type="ECO:0000313" key="1">
    <source>
        <dbReference type="EMBL" id="TYP93660.1"/>
    </source>
</evidence>
<name>A0A5D3YJN3_9BACT</name>
<dbReference type="Proteomes" id="UP000324595">
    <property type="component" value="Unassembled WGS sequence"/>
</dbReference>
<dbReference type="AlphaFoldDB" id="A0A5D3YJN3"/>
<comment type="caution">
    <text evidence="1">The sequence shown here is derived from an EMBL/GenBank/DDBJ whole genome shotgun (WGS) entry which is preliminary data.</text>
</comment>